<feature type="active site" evidence="5">
    <location>
        <position position="255"/>
    </location>
</feature>
<dbReference type="AlphaFoldDB" id="A0A1Y1UFL1"/>
<dbReference type="InterPro" id="IPR016690">
    <property type="entry name" value="TSEN34"/>
</dbReference>
<dbReference type="InterPro" id="IPR036167">
    <property type="entry name" value="tRNA_intron_Endo_cat-like_sf"/>
</dbReference>
<dbReference type="InParanoid" id="A0A1Y1UFL1"/>
<proteinExistence type="inferred from homology"/>
<dbReference type="GO" id="GO:0003676">
    <property type="term" value="F:nucleic acid binding"/>
    <property type="evidence" value="ECO:0007669"/>
    <property type="project" value="InterPro"/>
</dbReference>
<dbReference type="OrthoDB" id="48041at2759"/>
<feature type="domain" description="tRNA intron endonuclease catalytic" evidence="7">
    <location>
        <begin position="230"/>
        <end position="304"/>
    </location>
</feature>
<dbReference type="Pfam" id="PF01974">
    <property type="entry name" value="tRNA_int_endo"/>
    <property type="match status" value="1"/>
</dbReference>
<dbReference type="RefSeq" id="XP_021870397.1">
    <property type="nucleotide sequence ID" value="XM_022013457.1"/>
</dbReference>
<evidence type="ECO:0000256" key="5">
    <source>
        <dbReference type="PIRSR" id="PIRSR017250-50"/>
    </source>
</evidence>
<comment type="caution">
    <text evidence="9">The sequence shown here is derived from an EMBL/GenBank/DDBJ whole genome shotgun (WGS) entry which is preliminary data.</text>
</comment>
<evidence type="ECO:0000256" key="6">
    <source>
        <dbReference type="SAM" id="MobiDB-lite"/>
    </source>
</evidence>
<evidence type="ECO:0000259" key="7">
    <source>
        <dbReference type="Pfam" id="PF01974"/>
    </source>
</evidence>
<dbReference type="EMBL" id="NBSH01000008">
    <property type="protein sequence ID" value="ORX36296.1"/>
    <property type="molecule type" value="Genomic_DNA"/>
</dbReference>
<dbReference type="PANTHER" id="PTHR13070">
    <property type="entry name" value="TRNA-SPLICING ENDONUCLEASE SUBUNIT SEN34-RELATED"/>
    <property type="match status" value="1"/>
</dbReference>
<keyword evidence="3 4" id="KW-0456">Lyase</keyword>
<dbReference type="FunCoup" id="A0A1Y1UFL1">
    <property type="interactions" value="43"/>
</dbReference>
<accession>A0A1Y1UFL1</accession>
<evidence type="ECO:0000313" key="10">
    <source>
        <dbReference type="Proteomes" id="UP000193218"/>
    </source>
</evidence>
<comment type="similarity">
    <text evidence="1 4">Belongs to the tRNA-intron endonuclease family.</text>
</comment>
<dbReference type="GO" id="GO:0000379">
    <property type="term" value="P:tRNA-type intron splice site recognition and cleavage"/>
    <property type="evidence" value="ECO:0007669"/>
    <property type="project" value="UniProtKB-UniRule"/>
</dbReference>
<reference evidence="9 10" key="1">
    <citation type="submission" date="2017-03" db="EMBL/GenBank/DDBJ databases">
        <title>Widespread Adenine N6-methylation of Active Genes in Fungi.</title>
        <authorList>
            <consortium name="DOE Joint Genome Institute"/>
            <person name="Mondo S.J."/>
            <person name="Dannebaum R.O."/>
            <person name="Kuo R.C."/>
            <person name="Louie K.B."/>
            <person name="Bewick A.J."/>
            <person name="Labutti K."/>
            <person name="Haridas S."/>
            <person name="Kuo A."/>
            <person name="Salamov A."/>
            <person name="Ahrendt S.R."/>
            <person name="Lau R."/>
            <person name="Bowen B.P."/>
            <person name="Lipzen A."/>
            <person name="Sullivan W."/>
            <person name="Andreopoulos W.B."/>
            <person name="Clum A."/>
            <person name="Lindquist E."/>
            <person name="Daum C."/>
            <person name="Northen T.R."/>
            <person name="Ramamoorthy G."/>
            <person name="Schmitz R.J."/>
            <person name="Gryganskyi A."/>
            <person name="Culley D."/>
            <person name="Magnuson J."/>
            <person name="James T.Y."/>
            <person name="O'Malley M.A."/>
            <person name="Stajich J.E."/>
            <person name="Spatafora J.W."/>
            <person name="Visel A."/>
            <person name="Grigoriev I.V."/>
        </authorList>
    </citation>
    <scope>NUCLEOTIDE SEQUENCE [LARGE SCALE GENOMIC DNA]</scope>
    <source>
        <strain evidence="9 10">NRRL Y-17943</strain>
    </source>
</reference>
<dbReference type="CDD" id="cd22363">
    <property type="entry name" value="tRNA-intron_lyase_C"/>
    <property type="match status" value="1"/>
</dbReference>
<dbReference type="GO" id="GO:0000214">
    <property type="term" value="C:tRNA-intron endonuclease complex"/>
    <property type="evidence" value="ECO:0007669"/>
    <property type="project" value="UniProtKB-UniRule"/>
</dbReference>
<evidence type="ECO:0000256" key="2">
    <source>
        <dbReference type="ARBA" id="ARBA00022694"/>
    </source>
</evidence>
<feature type="compositionally biased region" description="Basic and acidic residues" evidence="6">
    <location>
        <begin position="132"/>
        <end position="164"/>
    </location>
</feature>
<feature type="active site" evidence="5">
    <location>
        <position position="263"/>
    </location>
</feature>
<dbReference type="InterPro" id="IPR011856">
    <property type="entry name" value="tRNA_endonuc-like_dom_sf"/>
</dbReference>
<keyword evidence="10" id="KW-1185">Reference proteome</keyword>
<evidence type="ECO:0000313" key="9">
    <source>
        <dbReference type="EMBL" id="ORX36296.1"/>
    </source>
</evidence>
<name>A0A1Y1UFL1_9TREE</name>
<feature type="region of interest" description="Disordered" evidence="6">
    <location>
        <begin position="128"/>
        <end position="193"/>
    </location>
</feature>
<dbReference type="SUPFAM" id="SSF53032">
    <property type="entry name" value="tRNA-intron endonuclease catalytic domain-like"/>
    <property type="match status" value="1"/>
</dbReference>
<protein>
    <recommendedName>
        <fullName evidence="4">tRNA-splicing endonuclease subunit Sen34</fullName>
        <ecNumber evidence="4">4.6.1.16</ecNumber>
    </recommendedName>
</protein>
<dbReference type="STRING" id="4999.A0A1Y1UFL1"/>
<gene>
    <name evidence="9" type="ORF">BD324DRAFT_580734</name>
</gene>
<evidence type="ECO:0000256" key="4">
    <source>
        <dbReference type="PIRNR" id="PIRNR017250"/>
    </source>
</evidence>
<sequence>MSEDGHASSSPGPSQGDSKLSIYLVNGVGTVWEAQTAAILHCTYGISGLRAGTLPGVSQQNVFLGLPVTLTKEETAWCVINGIAQLVPLHSDLPDPSLSDISSNTQHRIDRIQSYLLRQSQDSARKASIAREAYEKGGEKARLKREARAKAKAEKERDTNRRPAEASSSQQISPTDPPKMQSHSKSNPIYPHEVPSHPLFPDLTFAKPITRLPHRLFPFPLTARDRALLDTFKALHDRGYRIGLGPRFGGEYLVYPGDYLRYHAHFTTQVLVRDECIRPMELVAWGRLGTGTKKAGLLCCWDDERGDEEEREADEREQRAKALVKLEGRDEQEEDQHEAGPLEYQVEFYSLEWANFG</sequence>
<dbReference type="Gene3D" id="3.40.1350.10">
    <property type="match status" value="1"/>
</dbReference>
<evidence type="ECO:0000259" key="8">
    <source>
        <dbReference type="Pfam" id="PF26577"/>
    </source>
</evidence>
<comment type="function">
    <text evidence="4">Constitutes one of the two catalytic subunit of the tRNA-splicing endonuclease complex, a complex responsible for identification and cleavage of the splice sites in pre-tRNA. It cleaves pre-tRNA at the 5'- and 3'-splice sites to release the intron. The products are an intron and two tRNA half-molecules bearing 2',3'-cyclic phosphate and 5'-OH termini. There are no conserved sequences at the splice sites, but the intron is invariably located at the same site in the gene, placing the splice sites an invariant distance from the constant structural features of the tRNA body.</text>
</comment>
<feature type="active site" evidence="5">
    <location>
        <position position="294"/>
    </location>
</feature>
<dbReference type="GeneID" id="33555265"/>
<dbReference type="PIRSF" id="PIRSF017250">
    <property type="entry name" value="tRNA_splic_SEN34"/>
    <property type="match status" value="1"/>
</dbReference>
<feature type="domain" description="TSEN34 N-terminal" evidence="8">
    <location>
        <begin position="21"/>
        <end position="87"/>
    </location>
</feature>
<dbReference type="EC" id="4.6.1.16" evidence="4"/>
<evidence type="ECO:0000256" key="1">
    <source>
        <dbReference type="ARBA" id="ARBA00008078"/>
    </source>
</evidence>
<feature type="region of interest" description="Disordered" evidence="6">
    <location>
        <begin position="308"/>
        <end position="341"/>
    </location>
</feature>
<dbReference type="Proteomes" id="UP000193218">
    <property type="component" value="Unassembled WGS sequence"/>
</dbReference>
<dbReference type="GO" id="GO:0000213">
    <property type="term" value="F:tRNA-intron lyase activity"/>
    <property type="evidence" value="ECO:0007669"/>
    <property type="project" value="UniProtKB-UniRule"/>
</dbReference>
<feature type="compositionally biased region" description="Basic and acidic residues" evidence="6">
    <location>
        <begin position="313"/>
        <end position="329"/>
    </location>
</feature>
<organism evidence="9 10">
    <name type="scientific">Kockovaella imperatae</name>
    <dbReference type="NCBI Taxonomy" id="4999"/>
    <lineage>
        <taxon>Eukaryota</taxon>
        <taxon>Fungi</taxon>
        <taxon>Dikarya</taxon>
        <taxon>Basidiomycota</taxon>
        <taxon>Agaricomycotina</taxon>
        <taxon>Tremellomycetes</taxon>
        <taxon>Tremellales</taxon>
        <taxon>Cuniculitremaceae</taxon>
        <taxon>Kockovaella</taxon>
    </lineage>
</organism>
<keyword evidence="2 4" id="KW-0819">tRNA processing</keyword>
<dbReference type="InterPro" id="IPR006677">
    <property type="entry name" value="tRNA_intron_Endonuc_cat-like"/>
</dbReference>
<evidence type="ECO:0000256" key="3">
    <source>
        <dbReference type="ARBA" id="ARBA00023239"/>
    </source>
</evidence>
<dbReference type="PANTHER" id="PTHR13070:SF0">
    <property type="entry name" value="TRNA-SPLICING ENDONUCLEASE SUBUNIT SEN34"/>
    <property type="match status" value="1"/>
</dbReference>
<dbReference type="Pfam" id="PF26577">
    <property type="entry name" value="TSEN34_N"/>
    <property type="match status" value="1"/>
</dbReference>
<dbReference type="InterPro" id="IPR059049">
    <property type="entry name" value="TSEN34_N"/>
</dbReference>